<sequence length="112" mass="12847">MYKKRKAWKKGSETLRIVKKRMQREGSKIFGPFLQGYVQGMEGGDPRFSNPFCSSSPPCNKFSSEFSKRRESRQDVKEDQSGGQNQRFCGGRRVHSGKRMSALQSQAQEFTD</sequence>
<protein>
    <submittedName>
        <fullName evidence="2">Uncharacterized protein</fullName>
    </submittedName>
</protein>
<feature type="compositionally biased region" description="Basic and acidic residues" evidence="1">
    <location>
        <begin position="66"/>
        <end position="80"/>
    </location>
</feature>
<reference evidence="2" key="1">
    <citation type="journal article" date="2021" name="J. Hered.">
        <title>Genome Assembly of Salicaceae Populus deltoides (Eastern Cottonwood) I-69 Based on Nanopore Sequencing and Hi-C Technologies.</title>
        <authorList>
            <person name="Bai S."/>
            <person name="Wu H."/>
            <person name="Zhang J."/>
            <person name="Pan Z."/>
            <person name="Zhao W."/>
            <person name="Li Z."/>
            <person name="Tong C."/>
        </authorList>
    </citation>
    <scope>NUCLEOTIDE SEQUENCE</scope>
    <source>
        <tissue evidence="2">Leaf</tissue>
    </source>
</reference>
<organism evidence="2 3">
    <name type="scientific">Populus deltoides</name>
    <name type="common">Eastern poplar</name>
    <name type="synonym">Eastern cottonwood</name>
    <dbReference type="NCBI Taxonomy" id="3696"/>
    <lineage>
        <taxon>Eukaryota</taxon>
        <taxon>Viridiplantae</taxon>
        <taxon>Streptophyta</taxon>
        <taxon>Embryophyta</taxon>
        <taxon>Tracheophyta</taxon>
        <taxon>Spermatophyta</taxon>
        <taxon>Magnoliopsida</taxon>
        <taxon>eudicotyledons</taxon>
        <taxon>Gunneridae</taxon>
        <taxon>Pentapetalae</taxon>
        <taxon>rosids</taxon>
        <taxon>fabids</taxon>
        <taxon>Malpighiales</taxon>
        <taxon>Salicaceae</taxon>
        <taxon>Saliceae</taxon>
        <taxon>Populus</taxon>
    </lineage>
</organism>
<comment type="caution">
    <text evidence="2">The sequence shown here is derived from an EMBL/GenBank/DDBJ whole genome shotgun (WGS) entry which is preliminary data.</text>
</comment>
<feature type="compositionally biased region" description="Low complexity" evidence="1">
    <location>
        <begin position="48"/>
        <end position="65"/>
    </location>
</feature>
<feature type="region of interest" description="Disordered" evidence="1">
    <location>
        <begin position="48"/>
        <end position="112"/>
    </location>
</feature>
<feature type="compositionally biased region" description="Polar residues" evidence="1">
    <location>
        <begin position="102"/>
        <end position="112"/>
    </location>
</feature>
<accession>A0A8T2YS95</accession>
<evidence type="ECO:0000313" key="3">
    <source>
        <dbReference type="Proteomes" id="UP000807159"/>
    </source>
</evidence>
<name>A0A8T2YS95_POPDE</name>
<dbReference type="AlphaFoldDB" id="A0A8T2YS95"/>
<gene>
    <name evidence="2" type="ORF">H0E87_010229</name>
</gene>
<evidence type="ECO:0000256" key="1">
    <source>
        <dbReference type="SAM" id="MobiDB-lite"/>
    </source>
</evidence>
<evidence type="ECO:0000313" key="2">
    <source>
        <dbReference type="EMBL" id="KAH8507997.1"/>
    </source>
</evidence>
<proteinExistence type="predicted"/>
<dbReference type="EMBL" id="JACEGQ020000005">
    <property type="protein sequence ID" value="KAH8507997.1"/>
    <property type="molecule type" value="Genomic_DNA"/>
</dbReference>
<keyword evidence="3" id="KW-1185">Reference proteome</keyword>
<dbReference type="Proteomes" id="UP000807159">
    <property type="component" value="Chromosome 5"/>
</dbReference>